<keyword evidence="1" id="KW-1133">Transmembrane helix</keyword>
<keyword evidence="1" id="KW-0812">Transmembrane</keyword>
<organism evidence="2 3">
    <name type="scientific">Trichococcus patagoniensis</name>
    <dbReference type="NCBI Taxonomy" id="382641"/>
    <lineage>
        <taxon>Bacteria</taxon>
        <taxon>Bacillati</taxon>
        <taxon>Bacillota</taxon>
        <taxon>Bacilli</taxon>
        <taxon>Lactobacillales</taxon>
        <taxon>Carnobacteriaceae</taxon>
        <taxon>Trichococcus</taxon>
    </lineage>
</organism>
<sequence length="80" mass="8743">MEFNIFIAPITMIAVEMVKRAGLEAKYLAFVAVIFGALFGALYGFIYHGDIFINAFEGLLYGASASGVWDAATKTLKEEK</sequence>
<evidence type="ECO:0000313" key="2">
    <source>
        <dbReference type="EMBL" id="PTQ84797.1"/>
    </source>
</evidence>
<protein>
    <submittedName>
        <fullName evidence="2">Uncharacterized protein</fullName>
    </submittedName>
</protein>
<reference evidence="2 3" key="1">
    <citation type="submission" date="2018-04" db="EMBL/GenBank/DDBJ databases">
        <title>Genomic Encyclopedia of Archaeal and Bacterial Type Strains, Phase II (KMG-II): from individual species to whole genera.</title>
        <authorList>
            <person name="Goeker M."/>
        </authorList>
    </citation>
    <scope>NUCLEOTIDE SEQUENCE [LARGE SCALE GENOMIC DNA]</scope>
    <source>
        <strain evidence="2 3">DSM 18806</strain>
    </source>
</reference>
<dbReference type="OrthoDB" id="2167543at2"/>
<comment type="caution">
    <text evidence="2">The sequence shown here is derived from an EMBL/GenBank/DDBJ whole genome shotgun (WGS) entry which is preliminary data.</text>
</comment>
<keyword evidence="3" id="KW-1185">Reference proteome</keyword>
<dbReference type="Proteomes" id="UP000244161">
    <property type="component" value="Unassembled WGS sequence"/>
</dbReference>
<evidence type="ECO:0000256" key="1">
    <source>
        <dbReference type="SAM" id="Phobius"/>
    </source>
</evidence>
<keyword evidence="1" id="KW-0472">Membrane</keyword>
<accession>A0A2T5ILT9</accession>
<evidence type="ECO:0000313" key="3">
    <source>
        <dbReference type="Proteomes" id="UP000244161"/>
    </source>
</evidence>
<dbReference type="EMBL" id="QAOM01000007">
    <property type="protein sequence ID" value="PTQ84797.1"/>
    <property type="molecule type" value="Genomic_DNA"/>
</dbReference>
<feature type="transmembrane region" description="Helical" evidence="1">
    <location>
        <begin position="27"/>
        <end position="46"/>
    </location>
</feature>
<dbReference type="AlphaFoldDB" id="A0A2T5ILT9"/>
<gene>
    <name evidence="2" type="ORF">C8U37_107165</name>
</gene>
<proteinExistence type="predicted"/>
<dbReference type="RefSeq" id="WP_146161818.1">
    <property type="nucleotide sequence ID" value="NZ_QAOM01000007.1"/>
</dbReference>
<name>A0A2T5ILT9_9LACT</name>